<feature type="domain" description="D-isomer specific 2-hydroxyacid dehydrogenase catalytic" evidence="4">
    <location>
        <begin position="37"/>
        <end position="314"/>
    </location>
</feature>
<name>A0ABW9G9Z6_9GAMM</name>
<dbReference type="InterPro" id="IPR050223">
    <property type="entry name" value="D-isomer_2-hydroxyacid_DH"/>
</dbReference>
<dbReference type="InterPro" id="IPR006139">
    <property type="entry name" value="D-isomer_2_OHA_DH_cat_dom"/>
</dbReference>
<comment type="similarity">
    <text evidence="3">Belongs to the D-isomer specific 2-hydroxyacid dehydrogenase family.</text>
</comment>
<organism evidence="6 7">
    <name type="scientific">Celerinatantimonas yamalensis</name>
    <dbReference type="NCBI Taxonomy" id="559956"/>
    <lineage>
        <taxon>Bacteria</taxon>
        <taxon>Pseudomonadati</taxon>
        <taxon>Pseudomonadota</taxon>
        <taxon>Gammaproteobacteria</taxon>
        <taxon>Celerinatantimonadaceae</taxon>
        <taxon>Celerinatantimonas</taxon>
    </lineage>
</organism>
<keyword evidence="7" id="KW-1185">Reference proteome</keyword>
<dbReference type="Pfam" id="PF00389">
    <property type="entry name" value="2-Hacid_dh"/>
    <property type="match status" value="1"/>
</dbReference>
<dbReference type="RefSeq" id="WP_408624523.1">
    <property type="nucleotide sequence ID" value="NZ_JBEQCT010000007.1"/>
</dbReference>
<dbReference type="Gene3D" id="3.40.50.720">
    <property type="entry name" value="NAD(P)-binding Rossmann-like Domain"/>
    <property type="match status" value="2"/>
</dbReference>
<reference evidence="6 7" key="1">
    <citation type="journal article" date="2013" name="Int. J. Syst. Evol. Microbiol.">
        <title>Celerinatantimonas yamalensis sp. nov., a cold-adapted diazotrophic bacterium from a cold permafrost brine.</title>
        <authorList>
            <person name="Shcherbakova V."/>
            <person name="Chuvilskaya N."/>
            <person name="Rivkina E."/>
            <person name="Demidov N."/>
            <person name="Uchaeva V."/>
            <person name="Suetin S."/>
            <person name="Suzina N."/>
            <person name="Gilichinsky D."/>
        </authorList>
    </citation>
    <scope>NUCLEOTIDE SEQUENCE [LARGE SCALE GENOMIC DNA]</scope>
    <source>
        <strain evidence="6 7">C7</strain>
    </source>
</reference>
<evidence type="ECO:0000259" key="5">
    <source>
        <dbReference type="Pfam" id="PF02826"/>
    </source>
</evidence>
<dbReference type="Pfam" id="PF02826">
    <property type="entry name" value="2-Hacid_dh_C"/>
    <property type="match status" value="1"/>
</dbReference>
<evidence type="ECO:0000313" key="7">
    <source>
        <dbReference type="Proteomes" id="UP001629953"/>
    </source>
</evidence>
<dbReference type="PROSITE" id="PS00671">
    <property type="entry name" value="D_2_HYDROXYACID_DH_3"/>
    <property type="match status" value="1"/>
</dbReference>
<evidence type="ECO:0000259" key="4">
    <source>
        <dbReference type="Pfam" id="PF00389"/>
    </source>
</evidence>
<sequence length="315" mass="34085">MKVLFAAPEDAWGGIFYRYQQALPEFEWQALGHYQLHDLHGVDVLIPTMSKVTEPVLASANQLKLIQQVGAGLEGVDLAAAEMRKIAVANVPTGDSGNADSVAELTVWMMLSLVRQARLIPQALQQRQLGTPCGDTLQGRTVGLIGFGGLGQAIAKRLRAFDMTLLAVKRHADTALAERFGLEWCADMSQLDTLLSCSDHVILTLPDSPDSHHLLNSHRLALMKPSAFVINVGRGGVVDTDALVDALNQQRLAGAGLDVFEQEPADPDHPLFAQNVIASAHIGGVTHLSQQGIFDAVVENLQRLKQNDPLAYRVV</sequence>
<keyword evidence="1 3" id="KW-0560">Oxidoreductase</keyword>
<proteinExistence type="inferred from homology"/>
<dbReference type="EMBL" id="JBEQCT010000007">
    <property type="protein sequence ID" value="MFM2486239.1"/>
    <property type="molecule type" value="Genomic_DNA"/>
</dbReference>
<dbReference type="PANTHER" id="PTHR10996">
    <property type="entry name" value="2-HYDROXYACID DEHYDROGENASE-RELATED"/>
    <property type="match status" value="1"/>
</dbReference>
<dbReference type="SUPFAM" id="SSF51735">
    <property type="entry name" value="NAD(P)-binding Rossmann-fold domains"/>
    <property type="match status" value="1"/>
</dbReference>
<keyword evidence="2" id="KW-0520">NAD</keyword>
<dbReference type="InterPro" id="IPR029753">
    <property type="entry name" value="D-isomer_DH_CS"/>
</dbReference>
<dbReference type="InterPro" id="IPR036291">
    <property type="entry name" value="NAD(P)-bd_dom_sf"/>
</dbReference>
<protein>
    <submittedName>
        <fullName evidence="6">2-hydroxyacid dehydrogenase</fullName>
    </submittedName>
</protein>
<accession>A0ABW9G9Z6</accession>
<evidence type="ECO:0000256" key="2">
    <source>
        <dbReference type="ARBA" id="ARBA00023027"/>
    </source>
</evidence>
<dbReference type="CDD" id="cd12175">
    <property type="entry name" value="2-Hacid_dh_11"/>
    <property type="match status" value="1"/>
</dbReference>
<evidence type="ECO:0000313" key="6">
    <source>
        <dbReference type="EMBL" id="MFM2486239.1"/>
    </source>
</evidence>
<dbReference type="PANTHER" id="PTHR10996:SF283">
    <property type="entry name" value="GLYOXYLATE_HYDROXYPYRUVATE REDUCTASE B"/>
    <property type="match status" value="1"/>
</dbReference>
<dbReference type="Proteomes" id="UP001629953">
    <property type="component" value="Unassembled WGS sequence"/>
</dbReference>
<dbReference type="SUPFAM" id="SSF52283">
    <property type="entry name" value="Formate/glycerate dehydrogenase catalytic domain-like"/>
    <property type="match status" value="1"/>
</dbReference>
<feature type="domain" description="D-isomer specific 2-hydroxyacid dehydrogenase NAD-binding" evidence="5">
    <location>
        <begin position="107"/>
        <end position="283"/>
    </location>
</feature>
<gene>
    <name evidence="6" type="ORF">ABUE30_14415</name>
</gene>
<dbReference type="InterPro" id="IPR006140">
    <property type="entry name" value="D-isomer_DH_NAD-bd"/>
</dbReference>
<evidence type="ECO:0000256" key="1">
    <source>
        <dbReference type="ARBA" id="ARBA00023002"/>
    </source>
</evidence>
<evidence type="ECO:0000256" key="3">
    <source>
        <dbReference type="RuleBase" id="RU003719"/>
    </source>
</evidence>
<comment type="caution">
    <text evidence="6">The sequence shown here is derived from an EMBL/GenBank/DDBJ whole genome shotgun (WGS) entry which is preliminary data.</text>
</comment>